<comment type="caution">
    <text evidence="7">The sequence shown here is derived from an EMBL/GenBank/DDBJ whole genome shotgun (WGS) entry which is preliminary data.</text>
</comment>
<dbReference type="Proteomes" id="UP001589788">
    <property type="component" value="Unassembled WGS sequence"/>
</dbReference>
<evidence type="ECO:0000313" key="7">
    <source>
        <dbReference type="EMBL" id="MFC0081280.1"/>
    </source>
</evidence>
<keyword evidence="7" id="KW-0966">Cell projection</keyword>
<organism evidence="7 8">
    <name type="scientific">Aciditerrimonas ferrireducens</name>
    <dbReference type="NCBI Taxonomy" id="667306"/>
    <lineage>
        <taxon>Bacteria</taxon>
        <taxon>Bacillati</taxon>
        <taxon>Actinomycetota</taxon>
        <taxon>Acidimicrobiia</taxon>
        <taxon>Acidimicrobiales</taxon>
        <taxon>Acidimicrobiaceae</taxon>
        <taxon>Aciditerrimonas</taxon>
    </lineage>
</organism>
<proteinExistence type="inferred from homology"/>
<dbReference type="PANTHER" id="PTHR42792:SF2">
    <property type="entry name" value="FLAGELLIN"/>
    <property type="match status" value="1"/>
</dbReference>
<dbReference type="EMBL" id="JBHLYQ010000024">
    <property type="protein sequence ID" value="MFC0081280.1"/>
    <property type="molecule type" value="Genomic_DNA"/>
</dbReference>
<dbReference type="RefSeq" id="WP_377788379.1">
    <property type="nucleotide sequence ID" value="NZ_JBHLYQ010000024.1"/>
</dbReference>
<name>A0ABV6C0R3_9ACTN</name>
<keyword evidence="4" id="KW-0964">Secreted</keyword>
<evidence type="ECO:0000313" key="8">
    <source>
        <dbReference type="Proteomes" id="UP001589788"/>
    </source>
</evidence>
<dbReference type="InterPro" id="IPR001029">
    <property type="entry name" value="Flagellin_N"/>
</dbReference>
<accession>A0ABV6C0R3</accession>
<dbReference type="SUPFAM" id="SSF64518">
    <property type="entry name" value="Phase 1 flagellin"/>
    <property type="match status" value="1"/>
</dbReference>
<evidence type="ECO:0000256" key="2">
    <source>
        <dbReference type="ARBA" id="ARBA00020110"/>
    </source>
</evidence>
<dbReference type="InterPro" id="IPR046358">
    <property type="entry name" value="Flagellin_C"/>
</dbReference>
<keyword evidence="3 4" id="KW-0975">Bacterial flagellum</keyword>
<dbReference type="Gene3D" id="6.10.10.10">
    <property type="entry name" value="Flagellar export chaperone, C-terminal domain"/>
    <property type="match status" value="1"/>
</dbReference>
<keyword evidence="7" id="KW-0282">Flagellum</keyword>
<evidence type="ECO:0000256" key="3">
    <source>
        <dbReference type="ARBA" id="ARBA00023143"/>
    </source>
</evidence>
<protein>
    <recommendedName>
        <fullName evidence="2 4">Flagellin</fullName>
    </recommendedName>
</protein>
<keyword evidence="8" id="KW-1185">Reference proteome</keyword>
<keyword evidence="7" id="KW-0969">Cilium</keyword>
<evidence type="ECO:0000256" key="1">
    <source>
        <dbReference type="ARBA" id="ARBA00005709"/>
    </source>
</evidence>
<dbReference type="InterPro" id="IPR001492">
    <property type="entry name" value="Flagellin"/>
</dbReference>
<gene>
    <name evidence="7" type="ORF">ACFFRE_03780</name>
</gene>
<dbReference type="InterPro" id="IPR042187">
    <property type="entry name" value="Flagellin_C_sub2"/>
</dbReference>
<comment type="subcellular location">
    <subcellularLocation>
        <location evidence="4">Secreted</location>
    </subcellularLocation>
    <subcellularLocation>
        <location evidence="4">Bacterial flagellum</location>
    </subcellularLocation>
</comment>
<dbReference type="Pfam" id="PF00700">
    <property type="entry name" value="Flagellin_C"/>
    <property type="match status" value="1"/>
</dbReference>
<evidence type="ECO:0000259" key="6">
    <source>
        <dbReference type="Pfam" id="PF00700"/>
    </source>
</evidence>
<sequence>MSSLVINTNLSAINAYNNLNATDNQLNNVISELSSGLQIQTAADNPAGYVISQGLEAQSNGYQQAIANAQNGVSLIQTASGALNQIESILQTMNQLATASANGATNDSNSLNANEQEFAALQNQIDQIASTTSFGTTNLLDGSFSNEVLQVGAFDYQSQQVTFSIQAVTTTALGVASTNVSINSVASAQAAMSAVQAAIATVASVEASVGAIQNQLEAVVANLTVGQQNLQAAYSQLVDVNFAEATTQFTTDQILEQSGVAMLSQAQQAPALALKLLP</sequence>
<dbReference type="PANTHER" id="PTHR42792">
    <property type="entry name" value="FLAGELLIN"/>
    <property type="match status" value="1"/>
</dbReference>
<evidence type="ECO:0000256" key="4">
    <source>
        <dbReference type="RuleBase" id="RU362073"/>
    </source>
</evidence>
<feature type="domain" description="Flagellin N-terminal" evidence="5">
    <location>
        <begin position="6"/>
        <end position="144"/>
    </location>
</feature>
<dbReference type="Pfam" id="PF00669">
    <property type="entry name" value="Flagellin_N"/>
    <property type="match status" value="1"/>
</dbReference>
<comment type="similarity">
    <text evidence="1 4">Belongs to the bacterial flagellin family.</text>
</comment>
<feature type="domain" description="Flagellin C-terminal" evidence="6">
    <location>
        <begin position="192"/>
        <end position="277"/>
    </location>
</feature>
<reference evidence="7 8" key="1">
    <citation type="submission" date="2024-09" db="EMBL/GenBank/DDBJ databases">
        <authorList>
            <person name="Sun Q."/>
            <person name="Mori K."/>
        </authorList>
    </citation>
    <scope>NUCLEOTIDE SEQUENCE [LARGE SCALE GENOMIC DNA]</scope>
    <source>
        <strain evidence="7 8">JCM 15389</strain>
    </source>
</reference>
<dbReference type="Gene3D" id="1.20.1330.10">
    <property type="entry name" value="f41 fragment of flagellin, N-terminal domain"/>
    <property type="match status" value="1"/>
</dbReference>
<dbReference type="PRINTS" id="PR00207">
    <property type="entry name" value="FLAGELLIN"/>
</dbReference>
<comment type="function">
    <text evidence="4">Flagellin is the subunit protein which polymerizes to form the filaments of bacterial flagella.</text>
</comment>
<evidence type="ECO:0000259" key="5">
    <source>
        <dbReference type="Pfam" id="PF00669"/>
    </source>
</evidence>